<accession>A0ABY9CY37</accession>
<name>A0ABY9CY37_VITVI</name>
<protein>
    <submittedName>
        <fullName evidence="1">Uncharacterized protein</fullName>
    </submittedName>
</protein>
<dbReference type="EMBL" id="CP126659">
    <property type="protein sequence ID" value="WKA00280.1"/>
    <property type="molecule type" value="Genomic_DNA"/>
</dbReference>
<evidence type="ECO:0000313" key="1">
    <source>
        <dbReference type="EMBL" id="WKA00280.1"/>
    </source>
</evidence>
<proteinExistence type="predicted"/>
<sequence length="69" mass="8207">MKKLWSFEGKRAKLNENFAAETPFGRVFRSCETNFGTRVPFCSTVLLILKLRYTCEITFELRNELRNHF</sequence>
<organism evidence="1 2">
    <name type="scientific">Vitis vinifera</name>
    <name type="common">Grape</name>
    <dbReference type="NCBI Taxonomy" id="29760"/>
    <lineage>
        <taxon>Eukaryota</taxon>
        <taxon>Viridiplantae</taxon>
        <taxon>Streptophyta</taxon>
        <taxon>Embryophyta</taxon>
        <taxon>Tracheophyta</taxon>
        <taxon>Spermatophyta</taxon>
        <taxon>Magnoliopsida</taxon>
        <taxon>eudicotyledons</taxon>
        <taxon>Gunneridae</taxon>
        <taxon>Pentapetalae</taxon>
        <taxon>rosids</taxon>
        <taxon>Vitales</taxon>
        <taxon>Vitaceae</taxon>
        <taxon>Viteae</taxon>
        <taxon>Vitis</taxon>
    </lineage>
</organism>
<dbReference type="Proteomes" id="UP001227230">
    <property type="component" value="Chromosome 12"/>
</dbReference>
<keyword evidence="2" id="KW-1185">Reference proteome</keyword>
<evidence type="ECO:0000313" key="2">
    <source>
        <dbReference type="Proteomes" id="UP001227230"/>
    </source>
</evidence>
<reference evidence="1 2" key="1">
    <citation type="journal article" date="2023" name="Hortic Res">
        <title>The complete reference genome for grapevine (Vitis vinifera L.) genetics and breeding.</title>
        <authorList>
            <person name="Shi X."/>
            <person name="Cao S."/>
            <person name="Wang X."/>
            <person name="Huang S."/>
            <person name="Wang Y."/>
            <person name="Liu Z."/>
            <person name="Liu W."/>
            <person name="Leng X."/>
            <person name="Peng Y."/>
            <person name="Wang N."/>
            <person name="Wang Y."/>
            <person name="Ma Z."/>
            <person name="Xu X."/>
            <person name="Zhang F."/>
            <person name="Xue H."/>
            <person name="Zhong H."/>
            <person name="Wang Y."/>
            <person name="Zhang K."/>
            <person name="Velt A."/>
            <person name="Avia K."/>
            <person name="Holtgrawe D."/>
            <person name="Grimplet J."/>
            <person name="Matus J.T."/>
            <person name="Ware D."/>
            <person name="Wu X."/>
            <person name="Wang H."/>
            <person name="Liu C."/>
            <person name="Fang Y."/>
            <person name="Rustenholz C."/>
            <person name="Cheng Z."/>
            <person name="Xiao H."/>
            <person name="Zhou Y."/>
        </authorList>
    </citation>
    <scope>NUCLEOTIDE SEQUENCE [LARGE SCALE GENOMIC DNA]</scope>
    <source>
        <strain evidence="2">cv. Pinot noir / PN40024</strain>
        <tissue evidence="1">Leaf</tissue>
    </source>
</reference>
<gene>
    <name evidence="1" type="ORF">VitviT2T_018653</name>
</gene>